<dbReference type="InterPro" id="IPR024047">
    <property type="entry name" value="MM3350-like_sf"/>
</dbReference>
<dbReference type="Gene3D" id="3.10.290.30">
    <property type="entry name" value="MM3350-like"/>
    <property type="match status" value="1"/>
</dbReference>
<gene>
    <name evidence="3" type="ORF">JCM9152_2879</name>
</gene>
<dbReference type="PANTHER" id="PTHR41878">
    <property type="entry name" value="LEXA REPRESSOR-RELATED"/>
    <property type="match status" value="1"/>
</dbReference>
<dbReference type="SUPFAM" id="SSF159941">
    <property type="entry name" value="MM3350-like"/>
    <property type="match status" value="1"/>
</dbReference>
<protein>
    <submittedName>
        <fullName evidence="3">TnpR protein</fullName>
    </submittedName>
</protein>
<dbReference type="PANTHER" id="PTHR41878:SF1">
    <property type="entry name" value="TNPR PROTEIN"/>
    <property type="match status" value="1"/>
</dbReference>
<dbReference type="AlphaFoldDB" id="W4QHQ6"/>
<organism evidence="3 4">
    <name type="scientific">Halalkalibacter hemicellulosilyticusJCM 9152</name>
    <dbReference type="NCBI Taxonomy" id="1236971"/>
    <lineage>
        <taxon>Bacteria</taxon>
        <taxon>Bacillati</taxon>
        <taxon>Bacillota</taxon>
        <taxon>Bacilli</taxon>
        <taxon>Bacillales</taxon>
        <taxon>Bacillaceae</taxon>
        <taxon>Halalkalibacter</taxon>
    </lineage>
</organism>
<dbReference type="Pfam" id="PF23988">
    <property type="entry name" value="DUF7309"/>
    <property type="match status" value="1"/>
</dbReference>
<comment type="caution">
    <text evidence="3">The sequence shown here is derived from an EMBL/GenBank/DDBJ whole genome shotgun (WGS) entry which is preliminary data.</text>
</comment>
<dbReference type="InterPro" id="IPR012912">
    <property type="entry name" value="Plasmid_pRiA4b_Orf3-like"/>
</dbReference>
<feature type="domain" description="Plasmid pRiA4b Orf3-like" evidence="1">
    <location>
        <begin position="2"/>
        <end position="149"/>
    </location>
</feature>
<dbReference type="Pfam" id="PF07929">
    <property type="entry name" value="PRiA4_ORF3"/>
    <property type="match status" value="1"/>
</dbReference>
<dbReference type="InterPro" id="IPR055733">
    <property type="entry name" value="DUF7309"/>
</dbReference>
<reference evidence="3" key="1">
    <citation type="journal article" date="2014" name="Genome Announc.">
        <title>Draft Genome Sequences of Three Alkaliphilic Bacillus Strains, Bacillus wakoensis JCM 9140T, Bacillus akibai JCM 9157T, and Bacillus hemicellulosilyticus JCM 9152T.</title>
        <authorList>
            <person name="Yuki M."/>
            <person name="Oshima K."/>
            <person name="Suda W."/>
            <person name="Oshida Y."/>
            <person name="Kitamura K."/>
            <person name="Iida T."/>
            <person name="Hattori M."/>
            <person name="Ohkuma M."/>
        </authorList>
    </citation>
    <scope>NUCLEOTIDE SEQUENCE [LARGE SCALE GENOMIC DNA]</scope>
    <source>
        <strain evidence="3">JCM 9152</strain>
    </source>
</reference>
<dbReference type="Proteomes" id="UP000018895">
    <property type="component" value="Unassembled WGS sequence"/>
</dbReference>
<keyword evidence="4" id="KW-1185">Reference proteome</keyword>
<evidence type="ECO:0000313" key="3">
    <source>
        <dbReference type="EMBL" id="GAE31412.1"/>
    </source>
</evidence>
<feature type="domain" description="DUF7309" evidence="2">
    <location>
        <begin position="194"/>
        <end position="305"/>
    </location>
</feature>
<dbReference type="OrthoDB" id="9801392at2"/>
<dbReference type="EMBL" id="BAUU01000019">
    <property type="protein sequence ID" value="GAE31412.1"/>
    <property type="molecule type" value="Genomic_DNA"/>
</dbReference>
<name>W4QHQ6_9BACI</name>
<accession>W4QHQ6</accession>
<sequence>MIFQLKITLSHIKPPIWRRLLIDSESTFEDLDELIQMMFDWNDMHLHQFEMRKTNGQRTTTFIEPTTPDDVADNFRIFFPQFNAFNPALKTENERLKTHFKKEKDRCIYTYDLGEGWQHEIILEKIVQPQPEIEYPYCLKAIRPAPGEDPFSEAIQDKLDNEALREMINIQLAEHSNILKEIASEPALQNKEAHLLDLAQTFNQLALWECLNDDQIIVIWVPTIQNYAYCSVLGAMKEEFGLACYLGNDGLKALYSTLNGEFHHHEAILFEQRSILLSLSDRDELEREDYEFIKAHNASFHARSNGLCSVASSQAITLG</sequence>
<proteinExistence type="predicted"/>
<evidence type="ECO:0000313" key="4">
    <source>
        <dbReference type="Proteomes" id="UP000018895"/>
    </source>
</evidence>
<dbReference type="STRING" id="1236971.JCM9152_2879"/>
<evidence type="ECO:0000259" key="2">
    <source>
        <dbReference type="Pfam" id="PF23988"/>
    </source>
</evidence>
<evidence type="ECO:0000259" key="1">
    <source>
        <dbReference type="Pfam" id="PF07929"/>
    </source>
</evidence>